<dbReference type="RefSeq" id="WP_373406131.1">
    <property type="nucleotide sequence ID" value="NZ_JBCFQL010000006.1"/>
</dbReference>
<dbReference type="EMBL" id="JBCFQL010000006">
    <property type="protein sequence ID" value="MFA9191138.1"/>
    <property type="molecule type" value="Genomic_DNA"/>
</dbReference>
<proteinExistence type="predicted"/>
<name>A0ABV4TAS9_9FLAO</name>
<dbReference type="Proteomes" id="UP001574169">
    <property type="component" value="Unassembled WGS sequence"/>
</dbReference>
<evidence type="ECO:0000313" key="1">
    <source>
        <dbReference type="EMBL" id="MFA9191138.1"/>
    </source>
</evidence>
<accession>A0ABV4TAS9</accession>
<evidence type="ECO:0000313" key="2">
    <source>
        <dbReference type="Proteomes" id="UP001574169"/>
    </source>
</evidence>
<organism evidence="1 2">
    <name type="scientific">Flavobacterium zubiriense</name>
    <dbReference type="NCBI Taxonomy" id="3138075"/>
    <lineage>
        <taxon>Bacteria</taxon>
        <taxon>Pseudomonadati</taxon>
        <taxon>Bacteroidota</taxon>
        <taxon>Flavobacteriia</taxon>
        <taxon>Flavobacteriales</taxon>
        <taxon>Flavobacteriaceae</taxon>
        <taxon>Flavobacterium</taxon>
    </lineage>
</organism>
<comment type="caution">
    <text evidence="1">The sequence shown here is derived from an EMBL/GenBank/DDBJ whole genome shotgun (WGS) entry which is preliminary data.</text>
</comment>
<reference evidence="1 2" key="1">
    <citation type="submission" date="2024-04" db="EMBL/GenBank/DDBJ databases">
        <title>New Clade of Flavobacterium.</title>
        <authorList>
            <person name="Matos L."/>
            <person name="Proenca D.N."/>
            <person name="Fransisco R.M."/>
            <person name="Chung A.P."/>
            <person name="Maccario L."/>
            <person name="Sorensen S.J."/>
            <person name="Morais P.V."/>
        </authorList>
    </citation>
    <scope>NUCLEOTIDE SEQUENCE [LARGE SCALE GENOMIC DNA]</scope>
    <source>
        <strain evidence="1 2">FZUC8N2.13</strain>
    </source>
</reference>
<sequence length="100" mass="12388">MKKFEAHKHYWWGENHQHHDGEETIIKMSFPRCFIRYKLNEAYFADYEEFYANIAEVQWFDGDKPSEKEQERIMMEAWNFLAIEERLLEEDLEDIDFDED</sequence>
<protein>
    <submittedName>
        <fullName evidence="1">Uncharacterized protein</fullName>
    </submittedName>
</protein>
<gene>
    <name evidence="1" type="ORF">AAGV28_07115</name>
</gene>
<keyword evidence="2" id="KW-1185">Reference proteome</keyword>